<dbReference type="GO" id="GO:0006178">
    <property type="term" value="P:guanine salvage"/>
    <property type="evidence" value="ECO:0007669"/>
    <property type="project" value="TreeGrafter"/>
</dbReference>
<evidence type="ECO:0000256" key="7">
    <source>
        <dbReference type="ARBA" id="ARBA00022490"/>
    </source>
</evidence>
<protein>
    <recommendedName>
        <fullName evidence="16">Hypoxanthine phosphoribosyltransferase</fullName>
        <ecNumber evidence="16">2.4.2.8</ecNumber>
    </recommendedName>
</protein>
<accession>A0A7W3TS86</accession>
<evidence type="ECO:0000259" key="17">
    <source>
        <dbReference type="Pfam" id="PF00156"/>
    </source>
</evidence>
<dbReference type="GO" id="GO:0046100">
    <property type="term" value="P:hypoxanthine metabolic process"/>
    <property type="evidence" value="ECO:0007669"/>
    <property type="project" value="TreeGrafter"/>
</dbReference>
<dbReference type="Gene3D" id="3.40.50.2020">
    <property type="match status" value="1"/>
</dbReference>
<dbReference type="EC" id="2.4.2.8" evidence="16"/>
<dbReference type="GO" id="GO:0004422">
    <property type="term" value="F:hypoxanthine phosphoribosyltransferase activity"/>
    <property type="evidence" value="ECO:0007669"/>
    <property type="project" value="InterPro"/>
</dbReference>
<evidence type="ECO:0000256" key="2">
    <source>
        <dbReference type="ARBA" id="ARBA00002049"/>
    </source>
</evidence>
<evidence type="ECO:0000256" key="16">
    <source>
        <dbReference type="RuleBase" id="RU364099"/>
    </source>
</evidence>
<dbReference type="Proteomes" id="UP000518316">
    <property type="component" value="Unassembled WGS sequence"/>
</dbReference>
<dbReference type="GO" id="GO:0006166">
    <property type="term" value="P:purine ribonucleoside salvage"/>
    <property type="evidence" value="ECO:0007669"/>
    <property type="project" value="UniProtKB-KW"/>
</dbReference>
<evidence type="ECO:0000256" key="1">
    <source>
        <dbReference type="ARBA" id="ARBA00001946"/>
    </source>
</evidence>
<evidence type="ECO:0000313" key="21">
    <source>
        <dbReference type="Proteomes" id="UP000547628"/>
    </source>
</evidence>
<keyword evidence="13 16" id="KW-0460">Magnesium</keyword>
<comment type="subcellular location">
    <subcellularLocation>
        <location evidence="3 16">Cytoplasm</location>
    </subcellularLocation>
</comment>
<dbReference type="InterPro" id="IPR005904">
    <property type="entry name" value="Hxn_phspho_trans"/>
</dbReference>
<dbReference type="PANTHER" id="PTHR43340">
    <property type="entry name" value="HYPOXANTHINE-GUANINE PHOSPHORIBOSYLTRANSFERASE"/>
    <property type="match status" value="1"/>
</dbReference>
<comment type="similarity">
    <text evidence="6 16">Belongs to the purine/pyrimidine phosphoribosyltransferase family.</text>
</comment>
<dbReference type="UniPathway" id="UPA00909">
    <property type="reaction ID" value="UER00887"/>
</dbReference>
<proteinExistence type="inferred from homology"/>
<dbReference type="GO" id="GO:0052657">
    <property type="term" value="F:guanine phosphoribosyltransferase activity"/>
    <property type="evidence" value="ECO:0007669"/>
    <property type="project" value="UniProtKB-ARBA"/>
</dbReference>
<evidence type="ECO:0000256" key="3">
    <source>
        <dbReference type="ARBA" id="ARBA00004496"/>
    </source>
</evidence>
<dbReference type="GO" id="GO:0005829">
    <property type="term" value="C:cytosol"/>
    <property type="evidence" value="ECO:0007669"/>
    <property type="project" value="TreeGrafter"/>
</dbReference>
<dbReference type="InterPro" id="IPR029057">
    <property type="entry name" value="PRTase-like"/>
</dbReference>
<evidence type="ECO:0000256" key="15">
    <source>
        <dbReference type="ARBA" id="ARBA00049402"/>
    </source>
</evidence>
<comment type="catalytic activity">
    <reaction evidence="15">
        <text>IMP + diphosphate = hypoxanthine + 5-phospho-alpha-D-ribose 1-diphosphate</text>
        <dbReference type="Rhea" id="RHEA:17973"/>
        <dbReference type="ChEBI" id="CHEBI:17368"/>
        <dbReference type="ChEBI" id="CHEBI:33019"/>
        <dbReference type="ChEBI" id="CHEBI:58017"/>
        <dbReference type="ChEBI" id="CHEBI:58053"/>
        <dbReference type="EC" id="2.4.2.8"/>
    </reaction>
    <physiologicalReaction direction="right-to-left" evidence="15">
        <dbReference type="Rhea" id="RHEA:17975"/>
    </physiologicalReaction>
</comment>
<evidence type="ECO:0000313" key="18">
    <source>
        <dbReference type="EMBL" id="MBB1069952.1"/>
    </source>
</evidence>
<keyword evidence="20" id="KW-1185">Reference proteome</keyword>
<evidence type="ECO:0000256" key="10">
    <source>
        <dbReference type="ARBA" id="ARBA00022723"/>
    </source>
</evidence>
<dbReference type="GO" id="GO:0032264">
    <property type="term" value="P:IMP salvage"/>
    <property type="evidence" value="ECO:0007669"/>
    <property type="project" value="UniProtKB-UniPathway"/>
</dbReference>
<comment type="function">
    <text evidence="2">Purine salvage pathway enzyme that catalyzes the transfer of the ribosyl-5-phosphate group from 5-phospho-alpha-D-ribose 1-diphosphate (PRPP) to the N9 position of the 6-oxopurines hypoxanthine and guanine to form the corresponding ribonucleotides IMP (inosine 5'-monophosphate) and GMP (guanosine 5'-monophosphate), with the release of PPi.</text>
</comment>
<dbReference type="AlphaFoldDB" id="A0A7W3TS86"/>
<name>A0A7W3TS86_9LACO</name>
<keyword evidence="11 16" id="KW-0660">Purine salvage</keyword>
<dbReference type="PANTHER" id="PTHR43340:SF1">
    <property type="entry name" value="HYPOXANTHINE PHOSPHORIBOSYLTRANSFERASE"/>
    <property type="match status" value="1"/>
</dbReference>
<dbReference type="UniPathway" id="UPA00591">
    <property type="reaction ID" value="UER00648"/>
</dbReference>
<comment type="caution">
    <text evidence="18">The sequence shown here is derived from an EMBL/GenBank/DDBJ whole genome shotgun (WGS) entry which is preliminary data.</text>
</comment>
<dbReference type="EMBL" id="JACIVC010000061">
    <property type="protein sequence ID" value="MBB1069952.1"/>
    <property type="molecule type" value="Genomic_DNA"/>
</dbReference>
<evidence type="ECO:0000313" key="20">
    <source>
        <dbReference type="Proteomes" id="UP000518316"/>
    </source>
</evidence>
<organism evidence="18 20">
    <name type="scientific">Limosilactobacillus albertensis</name>
    <dbReference type="NCBI Taxonomy" id="2759752"/>
    <lineage>
        <taxon>Bacteria</taxon>
        <taxon>Bacillati</taxon>
        <taxon>Bacillota</taxon>
        <taxon>Bacilli</taxon>
        <taxon>Lactobacillales</taxon>
        <taxon>Lactobacillaceae</taxon>
        <taxon>Limosilactobacillus</taxon>
    </lineage>
</organism>
<comment type="cofactor">
    <cofactor evidence="1 16">
        <name>Mg(2+)</name>
        <dbReference type="ChEBI" id="CHEBI:18420"/>
    </cofactor>
</comment>
<dbReference type="RefSeq" id="WP_182598468.1">
    <property type="nucleotide sequence ID" value="NZ_JACIVC010000061.1"/>
</dbReference>
<evidence type="ECO:0000256" key="11">
    <source>
        <dbReference type="ARBA" id="ARBA00022726"/>
    </source>
</evidence>
<evidence type="ECO:0000256" key="4">
    <source>
        <dbReference type="ARBA" id="ARBA00004669"/>
    </source>
</evidence>
<dbReference type="GO" id="GO:0000166">
    <property type="term" value="F:nucleotide binding"/>
    <property type="evidence" value="ECO:0007669"/>
    <property type="project" value="UniProtKB-KW"/>
</dbReference>
<dbReference type="CDD" id="cd06223">
    <property type="entry name" value="PRTases_typeI"/>
    <property type="match status" value="1"/>
</dbReference>
<dbReference type="SUPFAM" id="SSF53271">
    <property type="entry name" value="PRTase-like"/>
    <property type="match status" value="1"/>
</dbReference>
<sequence>MNNDIEKVLYTQEQIDQRIDELAATLSAKYHDEFPVIVPVMTGAMMFASELMKRLNFKLNIDYVDVSSYEDSSESSGKVRLLRDLSHDVSGRPVLMIEDIIDTGHTLEFLNKLFASRGAKSVEICSLLDKPERREAPVKIDYLGFTVPNEFIVGYGLDYNGLYRNLPYVGVLKRSVYEK</sequence>
<gene>
    <name evidence="18" type="primary">hpt</name>
    <name evidence="18" type="ORF">H5S40_07285</name>
    <name evidence="19" type="ORF">H5S41_09295</name>
</gene>
<evidence type="ECO:0000256" key="14">
    <source>
        <dbReference type="ARBA" id="ARBA00048811"/>
    </source>
</evidence>
<evidence type="ECO:0000256" key="13">
    <source>
        <dbReference type="ARBA" id="ARBA00022842"/>
    </source>
</evidence>
<reference evidence="20 21" key="1">
    <citation type="submission" date="2020-07" db="EMBL/GenBank/DDBJ databases">
        <title>Description of Limosilactobacillus balticus sp. nov., Limosilactobacillus agrestis sp. nov., Limosilactobacillus albertensis sp. nov., Limosilactobacillus rudii sp. nov., Limosilactobacillus fastidiosus sp. nov., five novel Limosilactobacillus species isolated from the vertebrate gastrointestinal tract, and proposal of 6 subspecies of Limosilactobacillus reuteri adapted to the gastrointestinal tract of specific vertebrate hosts.</title>
        <authorList>
            <person name="Li F."/>
            <person name="Cheng C."/>
            <person name="Zheng J."/>
            <person name="Quevedo R.M."/>
            <person name="Li J."/>
            <person name="Roos S."/>
            <person name="Gaenzle M.G."/>
            <person name="Walter J."/>
        </authorList>
    </citation>
    <scope>NUCLEOTIDE SEQUENCE [LARGE SCALE GENOMIC DNA]</scope>
    <source>
        <strain evidence="19 21">Lr3000</strain>
        <strain evidence="18 20">RRLNB_1_1</strain>
    </source>
</reference>
<dbReference type="EMBL" id="JACIVD010000069">
    <property type="protein sequence ID" value="MBB1124148.1"/>
    <property type="molecule type" value="Genomic_DNA"/>
</dbReference>
<comment type="pathway">
    <text evidence="4 16">Purine metabolism; IMP biosynthesis via salvage pathway; IMP from hypoxanthine: step 1/1.</text>
</comment>
<evidence type="ECO:0000256" key="5">
    <source>
        <dbReference type="ARBA" id="ARBA00004676"/>
    </source>
</evidence>
<keyword evidence="8 16" id="KW-0328">Glycosyltransferase</keyword>
<dbReference type="GO" id="GO:0000287">
    <property type="term" value="F:magnesium ion binding"/>
    <property type="evidence" value="ECO:0007669"/>
    <property type="project" value="TreeGrafter"/>
</dbReference>
<evidence type="ECO:0000256" key="8">
    <source>
        <dbReference type="ARBA" id="ARBA00022676"/>
    </source>
</evidence>
<dbReference type="Pfam" id="PF00156">
    <property type="entry name" value="Pribosyltran"/>
    <property type="match status" value="1"/>
</dbReference>
<evidence type="ECO:0000313" key="19">
    <source>
        <dbReference type="EMBL" id="MBB1124148.1"/>
    </source>
</evidence>
<evidence type="ECO:0000256" key="9">
    <source>
        <dbReference type="ARBA" id="ARBA00022679"/>
    </source>
</evidence>
<keyword evidence="7 16" id="KW-0963">Cytoplasm</keyword>
<dbReference type="Proteomes" id="UP000547628">
    <property type="component" value="Unassembled WGS sequence"/>
</dbReference>
<feature type="domain" description="Phosphoribosyltransferase" evidence="17">
    <location>
        <begin position="11"/>
        <end position="159"/>
    </location>
</feature>
<dbReference type="FunFam" id="3.40.50.2020:FF:000006">
    <property type="entry name" value="Hypoxanthine phosphoribosyltransferase"/>
    <property type="match status" value="1"/>
</dbReference>
<dbReference type="NCBIfam" id="TIGR01203">
    <property type="entry name" value="HGPRTase"/>
    <property type="match status" value="1"/>
</dbReference>
<keyword evidence="10 16" id="KW-0479">Metal-binding</keyword>
<dbReference type="InterPro" id="IPR050408">
    <property type="entry name" value="HGPRT"/>
</dbReference>
<comment type="pathway">
    <text evidence="5">Purine metabolism; GMP biosynthesis via salvage pathway; GMP from guanine: step 1/1.</text>
</comment>
<dbReference type="GO" id="GO:0032263">
    <property type="term" value="P:GMP salvage"/>
    <property type="evidence" value="ECO:0007669"/>
    <property type="project" value="UniProtKB-UniPathway"/>
</dbReference>
<dbReference type="InterPro" id="IPR000836">
    <property type="entry name" value="PRTase_dom"/>
</dbReference>
<keyword evidence="9 16" id="KW-0808">Transferase</keyword>
<comment type="catalytic activity">
    <reaction evidence="14">
        <text>GMP + diphosphate = guanine + 5-phospho-alpha-D-ribose 1-diphosphate</text>
        <dbReference type="Rhea" id="RHEA:25424"/>
        <dbReference type="ChEBI" id="CHEBI:16235"/>
        <dbReference type="ChEBI" id="CHEBI:33019"/>
        <dbReference type="ChEBI" id="CHEBI:58017"/>
        <dbReference type="ChEBI" id="CHEBI:58115"/>
        <dbReference type="EC" id="2.4.2.8"/>
    </reaction>
    <physiologicalReaction direction="right-to-left" evidence="14">
        <dbReference type="Rhea" id="RHEA:25426"/>
    </physiologicalReaction>
</comment>
<evidence type="ECO:0000256" key="6">
    <source>
        <dbReference type="ARBA" id="ARBA00008391"/>
    </source>
</evidence>
<evidence type="ECO:0000256" key="12">
    <source>
        <dbReference type="ARBA" id="ARBA00022741"/>
    </source>
</evidence>
<keyword evidence="12 16" id="KW-0547">Nucleotide-binding</keyword>